<dbReference type="PANTHER" id="PTHR46383">
    <property type="entry name" value="ASPARTATE AMINOTRANSFERASE"/>
    <property type="match status" value="1"/>
</dbReference>
<dbReference type="InterPro" id="IPR004839">
    <property type="entry name" value="Aminotransferase_I/II_large"/>
</dbReference>
<evidence type="ECO:0000256" key="5">
    <source>
        <dbReference type="ARBA" id="ARBA00022898"/>
    </source>
</evidence>
<evidence type="ECO:0000259" key="6">
    <source>
        <dbReference type="Pfam" id="PF00155"/>
    </source>
</evidence>
<evidence type="ECO:0000256" key="3">
    <source>
        <dbReference type="ARBA" id="ARBA00022576"/>
    </source>
</evidence>
<evidence type="ECO:0000256" key="1">
    <source>
        <dbReference type="ARBA" id="ARBA00001933"/>
    </source>
</evidence>
<evidence type="ECO:0000256" key="4">
    <source>
        <dbReference type="ARBA" id="ARBA00022679"/>
    </source>
</evidence>
<keyword evidence="5" id="KW-0663">Pyridoxal phosphate</keyword>
<evidence type="ECO:0000256" key="2">
    <source>
        <dbReference type="ARBA" id="ARBA00007441"/>
    </source>
</evidence>
<dbReference type="GO" id="GO:0006520">
    <property type="term" value="P:amino acid metabolic process"/>
    <property type="evidence" value="ECO:0007669"/>
    <property type="project" value="InterPro"/>
</dbReference>
<accession>A0A381ZDL1</accession>
<protein>
    <recommendedName>
        <fullName evidence="6">Aminotransferase class I/classII large domain-containing protein</fullName>
    </recommendedName>
</protein>
<dbReference type="EMBL" id="UINC01020921">
    <property type="protein sequence ID" value="SVA87385.1"/>
    <property type="molecule type" value="Genomic_DNA"/>
</dbReference>
<dbReference type="Gene3D" id="3.40.640.10">
    <property type="entry name" value="Type I PLP-dependent aspartate aminotransferase-like (Major domain)"/>
    <property type="match status" value="1"/>
</dbReference>
<dbReference type="InterPro" id="IPR015422">
    <property type="entry name" value="PyrdxlP-dep_Trfase_small"/>
</dbReference>
<dbReference type="Gene3D" id="3.90.1150.10">
    <property type="entry name" value="Aspartate Aminotransferase, domain 1"/>
    <property type="match status" value="1"/>
</dbReference>
<keyword evidence="3" id="KW-0032">Aminotransferase</keyword>
<comment type="similarity">
    <text evidence="2">Belongs to the class-I pyridoxal-phosphate-dependent aminotransferase family.</text>
</comment>
<name>A0A381ZDL1_9ZZZZ</name>
<reference evidence="7" key="1">
    <citation type="submission" date="2018-05" db="EMBL/GenBank/DDBJ databases">
        <authorList>
            <person name="Lanie J.A."/>
            <person name="Ng W.-L."/>
            <person name="Kazmierczak K.M."/>
            <person name="Andrzejewski T.M."/>
            <person name="Davidsen T.M."/>
            <person name="Wayne K.J."/>
            <person name="Tettelin H."/>
            <person name="Glass J.I."/>
            <person name="Rusch D."/>
            <person name="Podicherti R."/>
            <person name="Tsui H.-C.T."/>
            <person name="Winkler M.E."/>
        </authorList>
    </citation>
    <scope>NUCLEOTIDE SEQUENCE</scope>
</reference>
<proteinExistence type="inferred from homology"/>
<dbReference type="AlphaFoldDB" id="A0A381ZDL1"/>
<sequence>MQVSKRIFNLETETAFTVLAKANKLQSEGKDIINLGIGQPDFPTPKNILEAAIKAIRDGMHGYTPSNGIIELREAVSKHIYEKYNSNINPENILITPGGKPVIFFAALIFGEKDTEIIYPDPGFPIYRSMIKYSGAKPIPLILKEKNNFEIDIDELSKLITNKTRLIIINNPNNPTGSFMNESKISNLVKMLEKYPKVAIMSDEIYSKIIFDNNSMPSLLKYESIRDRLIILEGWSKTFCMTGWRLGWSVWPTKFIDFANKLCVNDHSCPSSISQYAGLEALQGPQDEVNKIVKEFEKRRNFIFEKLNNLKNMNCFRPGGSFYAFPNVSKSNLSGEKFSEVALNNYGVALVPGTSFGDSAKMYIRLSYANSLENIEKAINRLSKI</sequence>
<evidence type="ECO:0000313" key="7">
    <source>
        <dbReference type="EMBL" id="SVA87385.1"/>
    </source>
</evidence>
<dbReference type="InterPro" id="IPR050596">
    <property type="entry name" value="AspAT/PAT-like"/>
</dbReference>
<dbReference type="Pfam" id="PF00155">
    <property type="entry name" value="Aminotran_1_2"/>
    <property type="match status" value="1"/>
</dbReference>
<dbReference type="PANTHER" id="PTHR46383:SF1">
    <property type="entry name" value="ASPARTATE AMINOTRANSFERASE"/>
    <property type="match status" value="1"/>
</dbReference>
<dbReference type="CDD" id="cd00609">
    <property type="entry name" value="AAT_like"/>
    <property type="match status" value="1"/>
</dbReference>
<dbReference type="InterPro" id="IPR015421">
    <property type="entry name" value="PyrdxlP-dep_Trfase_major"/>
</dbReference>
<dbReference type="InterPro" id="IPR015424">
    <property type="entry name" value="PyrdxlP-dep_Trfase"/>
</dbReference>
<feature type="domain" description="Aminotransferase class I/classII large" evidence="6">
    <location>
        <begin position="30"/>
        <end position="382"/>
    </location>
</feature>
<dbReference type="SUPFAM" id="SSF53383">
    <property type="entry name" value="PLP-dependent transferases"/>
    <property type="match status" value="1"/>
</dbReference>
<gene>
    <name evidence="7" type="ORF">METZ01_LOCUS140239</name>
</gene>
<keyword evidence="4" id="KW-0808">Transferase</keyword>
<comment type="cofactor">
    <cofactor evidence="1">
        <name>pyridoxal 5'-phosphate</name>
        <dbReference type="ChEBI" id="CHEBI:597326"/>
    </cofactor>
</comment>
<dbReference type="GO" id="GO:0008483">
    <property type="term" value="F:transaminase activity"/>
    <property type="evidence" value="ECO:0007669"/>
    <property type="project" value="UniProtKB-KW"/>
</dbReference>
<dbReference type="GO" id="GO:0030170">
    <property type="term" value="F:pyridoxal phosphate binding"/>
    <property type="evidence" value="ECO:0007669"/>
    <property type="project" value="InterPro"/>
</dbReference>
<organism evidence="7">
    <name type="scientific">marine metagenome</name>
    <dbReference type="NCBI Taxonomy" id="408172"/>
    <lineage>
        <taxon>unclassified sequences</taxon>
        <taxon>metagenomes</taxon>
        <taxon>ecological metagenomes</taxon>
    </lineage>
</organism>